<dbReference type="EMBL" id="CP002623">
    <property type="protein sequence ID" value="AEI93284.1"/>
    <property type="molecule type" value="Genomic_DNA"/>
</dbReference>
<evidence type="ECO:0000313" key="7">
    <source>
        <dbReference type="Proteomes" id="UP000001353"/>
    </source>
</evidence>
<dbReference type="AlphaFoldDB" id="F7ZD75"/>
<reference evidence="6 7" key="1">
    <citation type="journal article" date="2011" name="BMC Genomics">
        <title>Comparative genome analysis and genome-guided physiological analysis of Roseobacter litoralis.</title>
        <authorList>
            <person name="Kalhoefer D."/>
            <person name="Thole S."/>
            <person name="Voget S."/>
            <person name="Lehmann R."/>
            <person name="Liesegang H."/>
            <person name="Wollher A."/>
            <person name="Daniel R."/>
            <person name="Simon M."/>
            <person name="Brinkhoff T."/>
        </authorList>
    </citation>
    <scope>NUCLEOTIDE SEQUENCE [LARGE SCALE GENOMIC DNA]</scope>
    <source>
        <strain evidence="7">ATCC 49566 / DSM 6996 / JCM 21268 / NBRC 15278 / OCh 149</strain>
    </source>
</reference>
<dbReference type="PROSITE" id="PS51387">
    <property type="entry name" value="FAD_PCMH"/>
    <property type="match status" value="1"/>
</dbReference>
<dbReference type="Pfam" id="PF02913">
    <property type="entry name" value="FAD-oxidase_C"/>
    <property type="match status" value="1"/>
</dbReference>
<dbReference type="HOGENOM" id="CLU_017779_4_1_5"/>
<dbReference type="InterPro" id="IPR016164">
    <property type="entry name" value="FAD-linked_Oxase-like_C"/>
</dbReference>
<evidence type="ECO:0000256" key="3">
    <source>
        <dbReference type="ARBA" id="ARBA00022630"/>
    </source>
</evidence>
<evidence type="ECO:0000256" key="4">
    <source>
        <dbReference type="ARBA" id="ARBA00022827"/>
    </source>
</evidence>
<dbReference type="InterPro" id="IPR016169">
    <property type="entry name" value="FAD-bd_PCMH_sub2"/>
</dbReference>
<dbReference type="Gene3D" id="3.30.43.10">
    <property type="entry name" value="Uridine Diphospho-n-acetylenolpyruvylglucosamine Reductase, domain 2"/>
    <property type="match status" value="1"/>
</dbReference>
<dbReference type="Gene3D" id="3.30.70.2740">
    <property type="match status" value="1"/>
</dbReference>
<evidence type="ECO:0000256" key="1">
    <source>
        <dbReference type="ARBA" id="ARBA00001974"/>
    </source>
</evidence>
<dbReference type="Pfam" id="PF01565">
    <property type="entry name" value="FAD_binding_4"/>
    <property type="match status" value="1"/>
</dbReference>
<sequence>MMHNSADSAFRQTLLDHLPDDVLRDAEPRYSEEPRGRWQGAIGLVAAPRSTDQVAQLVALAADARVPVVPYGGGTGLVGGQIMPEGPAPLVISLERMNSIRAIYPEENVLICDAGAILAQVQQAAAAAGRLFPLSLAAQGTARIGGNLATNAGGTGVLRYGNARDLCLGLEAVLPDGQIWHGLKRLRKDNTGYDLRHLLIGSEGTLGIITAASLKLSPQPAHMGTALFVVPSPQAALSLLALARARLGEMVSAFELISGQGLAFLSETLPDVRQPFDVAPAWSVLIDVGLVQGLDPQDALEELFASALSEGLVEDGIVAQSHQQAADFWAVRERIPEANKRIGSISSHDVSLPLGALPAFIDRGRALVEGLGDFRINCFGHVGDGNLHYNVFPAQGGRVSNHQNQRAEVQRRVHDLVHDMGGSVSAEHGIGRLKVDDLERYSDPAKLAAMRAIKTALDPFGIMNPGAVLNTAQMAVKQT</sequence>
<keyword evidence="7" id="KW-1185">Reference proteome</keyword>
<dbReference type="RefSeq" id="WP_013961222.1">
    <property type="nucleotide sequence ID" value="NC_015730.1"/>
</dbReference>
<dbReference type="PANTHER" id="PTHR43716:SF2">
    <property type="entry name" value="BLL6224 PROTEIN"/>
    <property type="match status" value="1"/>
</dbReference>
<dbReference type="InterPro" id="IPR006094">
    <property type="entry name" value="Oxid_FAD_bind_N"/>
</dbReference>
<comment type="cofactor">
    <cofactor evidence="1">
        <name>FAD</name>
        <dbReference type="ChEBI" id="CHEBI:57692"/>
    </cofactor>
</comment>
<dbReference type="GO" id="GO:0071949">
    <property type="term" value="F:FAD binding"/>
    <property type="evidence" value="ECO:0007669"/>
    <property type="project" value="InterPro"/>
</dbReference>
<dbReference type="KEGG" id="rli:RLO149_c012820"/>
<dbReference type="SUPFAM" id="SSF55103">
    <property type="entry name" value="FAD-linked oxidases, C-terminal domain"/>
    <property type="match status" value="1"/>
</dbReference>
<dbReference type="STRING" id="391595.RLO149_c012820"/>
<keyword evidence="4" id="KW-0274">FAD</keyword>
<organism evidence="6 7">
    <name type="scientific">Roseobacter litoralis (strain ATCC 49566 / DSM 6996 / JCM 21268 / NBRC 15278 / OCh 149)</name>
    <dbReference type="NCBI Taxonomy" id="391595"/>
    <lineage>
        <taxon>Bacteria</taxon>
        <taxon>Pseudomonadati</taxon>
        <taxon>Pseudomonadota</taxon>
        <taxon>Alphaproteobacteria</taxon>
        <taxon>Rhodobacterales</taxon>
        <taxon>Roseobacteraceae</taxon>
        <taxon>Roseobacter</taxon>
    </lineage>
</organism>
<dbReference type="InterPro" id="IPR016167">
    <property type="entry name" value="FAD-bd_PCMH_sub1"/>
</dbReference>
<evidence type="ECO:0000259" key="5">
    <source>
        <dbReference type="PROSITE" id="PS51387"/>
    </source>
</evidence>
<dbReference type="InterPro" id="IPR016166">
    <property type="entry name" value="FAD-bd_PCMH"/>
</dbReference>
<dbReference type="eggNOG" id="COG0277">
    <property type="taxonomic scope" value="Bacteria"/>
</dbReference>
<evidence type="ECO:0000313" key="6">
    <source>
        <dbReference type="EMBL" id="AEI93284.1"/>
    </source>
</evidence>
<name>F7ZD75_ROSLO</name>
<evidence type="ECO:0000256" key="2">
    <source>
        <dbReference type="ARBA" id="ARBA00008000"/>
    </source>
</evidence>
<accession>F7ZD75</accession>
<dbReference type="Gene3D" id="3.30.70.2190">
    <property type="match status" value="1"/>
</dbReference>
<dbReference type="Gene3D" id="3.30.465.10">
    <property type="match status" value="1"/>
</dbReference>
<proteinExistence type="inferred from homology"/>
<dbReference type="FunFam" id="1.10.45.10:FF:000001">
    <property type="entry name" value="D-lactate dehydrogenase mitochondrial"/>
    <property type="match status" value="1"/>
</dbReference>
<comment type="similarity">
    <text evidence="2">Belongs to the FAD-binding oxidoreductase/transferase type 4 family.</text>
</comment>
<dbReference type="Proteomes" id="UP000001353">
    <property type="component" value="Chromosome"/>
</dbReference>
<dbReference type="InterPro" id="IPR004113">
    <property type="entry name" value="FAD-bd_oxidored_4_C"/>
</dbReference>
<dbReference type="Gene3D" id="1.10.45.10">
    <property type="entry name" value="Vanillyl-alcohol Oxidase, Chain A, domain 4"/>
    <property type="match status" value="1"/>
</dbReference>
<dbReference type="GO" id="GO:0003824">
    <property type="term" value="F:catalytic activity"/>
    <property type="evidence" value="ECO:0007669"/>
    <property type="project" value="InterPro"/>
</dbReference>
<dbReference type="InterPro" id="IPR051264">
    <property type="entry name" value="FAD-oxidored/transferase_4"/>
</dbReference>
<dbReference type="SUPFAM" id="SSF56176">
    <property type="entry name" value="FAD-binding/transporter-associated domain-like"/>
    <property type="match status" value="1"/>
</dbReference>
<keyword evidence="3" id="KW-0285">Flavoprotein</keyword>
<dbReference type="GO" id="GO:0022904">
    <property type="term" value="P:respiratory electron transport chain"/>
    <property type="evidence" value="ECO:0007669"/>
    <property type="project" value="TreeGrafter"/>
</dbReference>
<gene>
    <name evidence="6" type="ordered locus">RLO149_c012820</name>
</gene>
<feature type="domain" description="FAD-binding PCMH-type" evidence="5">
    <location>
        <begin position="37"/>
        <end position="219"/>
    </location>
</feature>
<dbReference type="PANTHER" id="PTHR43716">
    <property type="entry name" value="D-2-HYDROXYGLUTARATE DEHYDROGENASE, MITOCHONDRIAL"/>
    <property type="match status" value="1"/>
</dbReference>
<dbReference type="InterPro" id="IPR036318">
    <property type="entry name" value="FAD-bd_PCMH-like_sf"/>
</dbReference>
<dbReference type="OrthoDB" id="9811557at2"/>
<protein>
    <submittedName>
        <fullName evidence="6">FAD linked oxidase</fullName>
    </submittedName>
</protein>
<dbReference type="InterPro" id="IPR016171">
    <property type="entry name" value="Vanillyl_alc_oxidase_C-sub2"/>
</dbReference>